<dbReference type="PANTHER" id="PTHR28283">
    <property type="entry name" value="3',5'-CYCLIC-NUCLEOTIDE PHOSPHODIESTERASE 1"/>
    <property type="match status" value="1"/>
</dbReference>
<keyword evidence="2" id="KW-1185">Reference proteome</keyword>
<dbReference type="InterPro" id="IPR036866">
    <property type="entry name" value="RibonucZ/Hydroxyglut_hydro"/>
</dbReference>
<comment type="caution">
    <text evidence="1">The sequence shown here is derived from an EMBL/GenBank/DDBJ whole genome shotgun (WGS) entry which is preliminary data.</text>
</comment>
<evidence type="ECO:0000313" key="1">
    <source>
        <dbReference type="EMBL" id="KAJ7349301.1"/>
    </source>
</evidence>
<proteinExistence type="predicted"/>
<accession>A0AAD7EUH3</accession>
<dbReference type="CDD" id="cd07735">
    <property type="entry name" value="class_II_PDE_MBL-fold"/>
    <property type="match status" value="1"/>
</dbReference>
<protein>
    <submittedName>
        <fullName evidence="1">cAMP phosphodiesterases class-II-domain-containing protein</fullName>
    </submittedName>
</protein>
<dbReference type="Proteomes" id="UP001218218">
    <property type="component" value="Unassembled WGS sequence"/>
</dbReference>
<dbReference type="SUPFAM" id="SSF56281">
    <property type="entry name" value="Metallo-hydrolase/oxidoreductase"/>
    <property type="match status" value="1"/>
</dbReference>
<reference evidence="1" key="1">
    <citation type="submission" date="2023-03" db="EMBL/GenBank/DDBJ databases">
        <title>Massive genome expansion in bonnet fungi (Mycena s.s.) driven by repeated elements and novel gene families across ecological guilds.</title>
        <authorList>
            <consortium name="Lawrence Berkeley National Laboratory"/>
            <person name="Harder C.B."/>
            <person name="Miyauchi S."/>
            <person name="Viragh M."/>
            <person name="Kuo A."/>
            <person name="Thoen E."/>
            <person name="Andreopoulos B."/>
            <person name="Lu D."/>
            <person name="Skrede I."/>
            <person name="Drula E."/>
            <person name="Henrissat B."/>
            <person name="Morin E."/>
            <person name="Kohler A."/>
            <person name="Barry K."/>
            <person name="LaButti K."/>
            <person name="Morin E."/>
            <person name="Salamov A."/>
            <person name="Lipzen A."/>
            <person name="Mereny Z."/>
            <person name="Hegedus B."/>
            <person name="Baldrian P."/>
            <person name="Stursova M."/>
            <person name="Weitz H."/>
            <person name="Taylor A."/>
            <person name="Grigoriev I.V."/>
            <person name="Nagy L.G."/>
            <person name="Martin F."/>
            <person name="Kauserud H."/>
        </authorList>
    </citation>
    <scope>NUCLEOTIDE SEQUENCE</scope>
    <source>
        <strain evidence="1">CBHHK002</strain>
    </source>
</reference>
<dbReference type="InterPro" id="IPR000396">
    <property type="entry name" value="Pdiesterase2"/>
</dbReference>
<dbReference type="Pfam" id="PF02112">
    <property type="entry name" value="PDEase_II"/>
    <property type="match status" value="1"/>
</dbReference>
<evidence type="ECO:0000313" key="2">
    <source>
        <dbReference type="Proteomes" id="UP001218218"/>
    </source>
</evidence>
<dbReference type="AlphaFoldDB" id="A0AAD7EUH3"/>
<sequence length="384" mass="42276">MGFDVVVVGEGGGPDETNLSAYGVSTRFHRHVALTAIFLCSSYLFKPSAVAWEDGIVALEAGSGQGTLQKLLQRDPDLFSAPDQAARAKPYTAMEIYSLVRCFLISHAHLDHVNSLVLSAGSLSGPRKRLCGAKQTLADLESVFADRIWPNLASWNEEDDDHKLLYTLLDMNDEYEPLIPNVSVRSFPVSHGHNVGGNYDSTAFFIRYDPTGLEFLFFGDLEPDTLSHSPQTINVWRAAAPKIPASLSTIFIECSWPSSRSDDTLYGHLKPEHLVHELEALAAEVVKVRAAASSASARPVRKRQRMDPSVTSPSSNLRGALDGVRVFVIHCKDTLDGALDRPNQTLIIEQIKALLEVKELGVEILAARQGMRIREWSISSQRLN</sequence>
<dbReference type="Gene3D" id="3.60.15.10">
    <property type="entry name" value="Ribonuclease Z/Hydroxyacylglutathione hydrolase-like"/>
    <property type="match status" value="1"/>
</dbReference>
<dbReference type="EMBL" id="JARIHO010000016">
    <property type="protein sequence ID" value="KAJ7349301.1"/>
    <property type="molecule type" value="Genomic_DNA"/>
</dbReference>
<dbReference type="GO" id="GO:0047555">
    <property type="term" value="F:3',5'-cyclic-GMP phosphodiesterase activity"/>
    <property type="evidence" value="ECO:0007669"/>
    <property type="project" value="TreeGrafter"/>
</dbReference>
<dbReference type="GO" id="GO:1902660">
    <property type="term" value="P:negative regulation of glucose mediated signaling pathway"/>
    <property type="evidence" value="ECO:0007669"/>
    <property type="project" value="TreeGrafter"/>
</dbReference>
<organism evidence="1 2">
    <name type="scientific">Mycena albidolilacea</name>
    <dbReference type="NCBI Taxonomy" id="1033008"/>
    <lineage>
        <taxon>Eukaryota</taxon>
        <taxon>Fungi</taxon>
        <taxon>Dikarya</taxon>
        <taxon>Basidiomycota</taxon>
        <taxon>Agaricomycotina</taxon>
        <taxon>Agaricomycetes</taxon>
        <taxon>Agaricomycetidae</taxon>
        <taxon>Agaricales</taxon>
        <taxon>Marasmiineae</taxon>
        <taxon>Mycenaceae</taxon>
        <taxon>Mycena</taxon>
    </lineage>
</organism>
<name>A0AAD7EUH3_9AGAR</name>
<dbReference type="PRINTS" id="PR00388">
    <property type="entry name" value="PDIESTERASE2"/>
</dbReference>
<dbReference type="GO" id="GO:0006198">
    <property type="term" value="P:cAMP catabolic process"/>
    <property type="evidence" value="ECO:0007669"/>
    <property type="project" value="InterPro"/>
</dbReference>
<dbReference type="PANTHER" id="PTHR28283:SF1">
    <property type="entry name" value="3',5'-CYCLIC-NUCLEOTIDE PHOSPHODIESTERASE 1"/>
    <property type="match status" value="1"/>
</dbReference>
<gene>
    <name evidence="1" type="ORF">DFH08DRAFT_141244</name>
</gene>
<dbReference type="GO" id="GO:0004115">
    <property type="term" value="F:3',5'-cyclic-AMP phosphodiesterase activity"/>
    <property type="evidence" value="ECO:0007669"/>
    <property type="project" value="InterPro"/>
</dbReference>